<dbReference type="InterPro" id="IPR036249">
    <property type="entry name" value="Thioredoxin-like_sf"/>
</dbReference>
<dbReference type="Pfam" id="PF13905">
    <property type="entry name" value="Thioredoxin_8"/>
    <property type="match status" value="1"/>
</dbReference>
<comment type="caution">
    <text evidence="2">The sequence shown here is derived from an EMBL/GenBank/DDBJ whole genome shotgun (WGS) entry which is preliminary data.</text>
</comment>
<evidence type="ECO:0000313" key="3">
    <source>
        <dbReference type="Proteomes" id="UP000593567"/>
    </source>
</evidence>
<name>A0A7J7KPG1_BUGNE</name>
<dbReference type="InterPro" id="IPR012336">
    <property type="entry name" value="Thioredoxin-like_fold"/>
</dbReference>
<proteinExistence type="predicted"/>
<evidence type="ECO:0000313" key="2">
    <source>
        <dbReference type="EMBL" id="KAF6040069.1"/>
    </source>
</evidence>
<dbReference type="Proteomes" id="UP000593567">
    <property type="component" value="Unassembled WGS sequence"/>
</dbReference>
<dbReference type="PANTHER" id="PTHR46388:SF2">
    <property type="entry name" value="NHL REPEAT-CONTAINING PROTEIN 2"/>
    <property type="match status" value="1"/>
</dbReference>
<dbReference type="Gene3D" id="3.40.30.10">
    <property type="entry name" value="Glutaredoxin"/>
    <property type="match status" value="1"/>
</dbReference>
<sequence length="174" mass="19535">MDTLQLLSQQLQSSLNTDNGNTRSSLYSQFLHKIIAEKIATCPSPNFPTGLHWINTSEPLSISGSLRGKVIVLDFWTYCCVNCLHILPDLHEIEQKFSVEDGVVVVGVHSAKFPNERLNSNIENAVCKYGITHPVVNDSEAVMWRELGIQCWPTVVIISPTGQLLAQFIEYMYQ</sequence>
<dbReference type="InterPro" id="IPR013766">
    <property type="entry name" value="Thioredoxin_domain"/>
</dbReference>
<dbReference type="AlphaFoldDB" id="A0A7J7KPG1"/>
<accession>A0A7J7KPG1</accession>
<reference evidence="2" key="1">
    <citation type="submission" date="2020-06" db="EMBL/GenBank/DDBJ databases">
        <title>Draft genome of Bugula neritina, a colonial animal packing powerful symbionts and potential medicines.</title>
        <authorList>
            <person name="Rayko M."/>
        </authorList>
    </citation>
    <scope>NUCLEOTIDE SEQUENCE [LARGE SCALE GENOMIC DNA]</scope>
    <source>
        <strain evidence="2">Kwan_BN1</strain>
    </source>
</reference>
<dbReference type="PANTHER" id="PTHR46388">
    <property type="entry name" value="NHL REPEAT-CONTAINING PROTEIN 2"/>
    <property type="match status" value="1"/>
</dbReference>
<dbReference type="EMBL" id="VXIV02000185">
    <property type="protein sequence ID" value="KAF6040069.1"/>
    <property type="molecule type" value="Genomic_DNA"/>
</dbReference>
<evidence type="ECO:0000259" key="1">
    <source>
        <dbReference type="PROSITE" id="PS51352"/>
    </source>
</evidence>
<protein>
    <submittedName>
        <fullName evidence="2">NHLRC2</fullName>
    </submittedName>
</protein>
<organism evidence="2 3">
    <name type="scientific">Bugula neritina</name>
    <name type="common">Brown bryozoan</name>
    <name type="synonym">Sertularia neritina</name>
    <dbReference type="NCBI Taxonomy" id="10212"/>
    <lineage>
        <taxon>Eukaryota</taxon>
        <taxon>Metazoa</taxon>
        <taxon>Spiralia</taxon>
        <taxon>Lophotrochozoa</taxon>
        <taxon>Bryozoa</taxon>
        <taxon>Gymnolaemata</taxon>
        <taxon>Cheilostomatida</taxon>
        <taxon>Flustrina</taxon>
        <taxon>Buguloidea</taxon>
        <taxon>Bugulidae</taxon>
        <taxon>Bugula</taxon>
    </lineage>
</organism>
<gene>
    <name evidence="2" type="ORF">EB796_001638</name>
</gene>
<dbReference type="PROSITE" id="PS51352">
    <property type="entry name" value="THIOREDOXIN_2"/>
    <property type="match status" value="1"/>
</dbReference>
<keyword evidence="3" id="KW-1185">Reference proteome</keyword>
<feature type="domain" description="Thioredoxin" evidence="1">
    <location>
        <begin position="4"/>
        <end position="174"/>
    </location>
</feature>
<dbReference type="SUPFAM" id="SSF52833">
    <property type="entry name" value="Thioredoxin-like"/>
    <property type="match status" value="1"/>
</dbReference>
<dbReference type="OrthoDB" id="273823at2759"/>